<dbReference type="EMBL" id="BA000012">
    <property type="protein sequence ID" value="BAB50793.1"/>
    <property type="molecule type" value="Genomic_DNA"/>
</dbReference>
<feature type="domain" description="DUF5681" evidence="2">
    <location>
        <begin position="3"/>
        <end position="61"/>
    </location>
</feature>
<reference evidence="3 4" key="1">
    <citation type="journal article" date="2000" name="DNA Res.">
        <title>Complete genome structure of the nitrogen-fixing symbiotic bacterium Mesorhizobium loti.</title>
        <authorList>
            <person name="Kaneko T."/>
            <person name="Nakamura Y."/>
            <person name="Sato S."/>
            <person name="Asamizu E."/>
            <person name="Kato T."/>
            <person name="Sasamoto S."/>
            <person name="Watanabe A."/>
            <person name="Idesawa K."/>
            <person name="Ishikawa A."/>
            <person name="Kawashima K."/>
            <person name="Kimura T."/>
            <person name="Kishida Y."/>
            <person name="Kiyokawa C."/>
            <person name="Kohara M."/>
            <person name="Matsumoto M."/>
            <person name="Matsuno A."/>
            <person name="Mochizuki Y."/>
            <person name="Nakayama S."/>
            <person name="Nakazaki N."/>
            <person name="Shimpo S."/>
            <person name="Sugimoto M."/>
            <person name="Takeuchi C."/>
            <person name="Yamada M."/>
            <person name="Tabata S."/>
        </authorList>
    </citation>
    <scope>NUCLEOTIDE SEQUENCE [LARGE SCALE GENOMIC DNA]</scope>
    <source>
        <strain evidence="4">LMG 29417 / CECT 9101 / MAFF 303099</strain>
    </source>
</reference>
<accession>Q98EX4</accession>
<evidence type="ECO:0000313" key="4">
    <source>
        <dbReference type="Proteomes" id="UP000000552"/>
    </source>
</evidence>
<dbReference type="KEGG" id="mlo:mll4040"/>
<evidence type="ECO:0000256" key="1">
    <source>
        <dbReference type="SAM" id="MobiDB-lite"/>
    </source>
</evidence>
<dbReference type="AlphaFoldDB" id="Q98EX4"/>
<name>Q98EX4_RHILO</name>
<dbReference type="Pfam" id="PF18932">
    <property type="entry name" value="DUF5681"/>
    <property type="match status" value="1"/>
</dbReference>
<dbReference type="InterPro" id="IPR043736">
    <property type="entry name" value="DUF5681"/>
</dbReference>
<dbReference type="RefSeq" id="WP_010912136.1">
    <property type="nucleotide sequence ID" value="NC_002678.2"/>
</dbReference>
<feature type="region of interest" description="Disordered" evidence="1">
    <location>
        <begin position="1"/>
        <end position="22"/>
    </location>
</feature>
<gene>
    <name evidence="3" type="ordered locus">mll4040</name>
</gene>
<dbReference type="Proteomes" id="UP000000552">
    <property type="component" value="Chromosome"/>
</dbReference>
<organism evidence="3 4">
    <name type="scientific">Mesorhizobium japonicum (strain LMG 29417 / CECT 9101 / MAFF 303099)</name>
    <name type="common">Mesorhizobium loti (strain MAFF 303099)</name>
    <dbReference type="NCBI Taxonomy" id="266835"/>
    <lineage>
        <taxon>Bacteria</taxon>
        <taxon>Pseudomonadati</taxon>
        <taxon>Pseudomonadota</taxon>
        <taxon>Alphaproteobacteria</taxon>
        <taxon>Hyphomicrobiales</taxon>
        <taxon>Phyllobacteriaceae</taxon>
        <taxon>Mesorhizobium</taxon>
    </lineage>
</organism>
<dbReference type="HOGENOM" id="CLU_2047827_0_0_5"/>
<protein>
    <submittedName>
        <fullName evidence="3">Mll4040 protein</fullName>
    </submittedName>
</protein>
<evidence type="ECO:0000259" key="2">
    <source>
        <dbReference type="Pfam" id="PF18932"/>
    </source>
</evidence>
<sequence length="120" mass="12776">MAKHLWKPGVSGNPSGRPKTPEEVKEMLRALTPKAVQRLGEALDGDDQKLRVTAAQEILNRTLGKPHATFDVRATVDNSHAHLQALVSLTALAASPKVAKVLTVDATPALPTPLTIESDS</sequence>
<evidence type="ECO:0000313" key="3">
    <source>
        <dbReference type="EMBL" id="BAB50793.1"/>
    </source>
</evidence>
<proteinExistence type="predicted"/>